<dbReference type="AlphaFoldDB" id="A0A3N4J6Z6"/>
<accession>A0A3N4J6Z6</accession>
<evidence type="ECO:0000313" key="3">
    <source>
        <dbReference type="Proteomes" id="UP000276215"/>
    </source>
</evidence>
<reference evidence="2 3" key="1">
    <citation type="journal article" date="2018" name="Nat. Ecol. Evol.">
        <title>Pezizomycetes genomes reveal the molecular basis of ectomycorrhizal truffle lifestyle.</title>
        <authorList>
            <person name="Murat C."/>
            <person name="Payen T."/>
            <person name="Noel B."/>
            <person name="Kuo A."/>
            <person name="Morin E."/>
            <person name="Chen J."/>
            <person name="Kohler A."/>
            <person name="Krizsan K."/>
            <person name="Balestrini R."/>
            <person name="Da Silva C."/>
            <person name="Montanini B."/>
            <person name="Hainaut M."/>
            <person name="Levati E."/>
            <person name="Barry K.W."/>
            <person name="Belfiori B."/>
            <person name="Cichocki N."/>
            <person name="Clum A."/>
            <person name="Dockter R.B."/>
            <person name="Fauchery L."/>
            <person name="Guy J."/>
            <person name="Iotti M."/>
            <person name="Le Tacon F."/>
            <person name="Lindquist E.A."/>
            <person name="Lipzen A."/>
            <person name="Malagnac F."/>
            <person name="Mello A."/>
            <person name="Molinier V."/>
            <person name="Miyauchi S."/>
            <person name="Poulain J."/>
            <person name="Riccioni C."/>
            <person name="Rubini A."/>
            <person name="Sitrit Y."/>
            <person name="Splivallo R."/>
            <person name="Traeger S."/>
            <person name="Wang M."/>
            <person name="Zifcakova L."/>
            <person name="Wipf D."/>
            <person name="Zambonelli A."/>
            <person name="Paolocci F."/>
            <person name="Nowrousian M."/>
            <person name="Ottonello S."/>
            <person name="Baldrian P."/>
            <person name="Spatafora J.W."/>
            <person name="Henrissat B."/>
            <person name="Nagy L.G."/>
            <person name="Aury J.M."/>
            <person name="Wincker P."/>
            <person name="Grigoriev I.V."/>
            <person name="Bonfante P."/>
            <person name="Martin F.M."/>
        </authorList>
    </citation>
    <scope>NUCLEOTIDE SEQUENCE [LARGE SCALE GENOMIC DNA]</scope>
    <source>
        <strain evidence="2 3">120613-1</strain>
    </source>
</reference>
<feature type="compositionally biased region" description="Polar residues" evidence="1">
    <location>
        <begin position="19"/>
        <end position="30"/>
    </location>
</feature>
<protein>
    <submittedName>
        <fullName evidence="2">Uncharacterized protein</fullName>
    </submittedName>
</protein>
<organism evidence="2 3">
    <name type="scientific">Choiromyces venosus 120613-1</name>
    <dbReference type="NCBI Taxonomy" id="1336337"/>
    <lineage>
        <taxon>Eukaryota</taxon>
        <taxon>Fungi</taxon>
        <taxon>Dikarya</taxon>
        <taxon>Ascomycota</taxon>
        <taxon>Pezizomycotina</taxon>
        <taxon>Pezizomycetes</taxon>
        <taxon>Pezizales</taxon>
        <taxon>Tuberaceae</taxon>
        <taxon>Choiromyces</taxon>
    </lineage>
</organism>
<feature type="region of interest" description="Disordered" evidence="1">
    <location>
        <begin position="1"/>
        <end position="34"/>
    </location>
</feature>
<evidence type="ECO:0000256" key="1">
    <source>
        <dbReference type="SAM" id="MobiDB-lite"/>
    </source>
</evidence>
<sequence length="92" mass="10119">MSDSTGQNAGIIFIPPNPHNLSGAQPTGAQGQDERVRLTKDEKLVVIRLCLLYAPEYSVPGGRGEFWKKIARLASQQLGRPVKNPSQMTQKM</sequence>
<gene>
    <name evidence="2" type="ORF">L873DRAFT_191675</name>
</gene>
<keyword evidence="3" id="KW-1185">Reference proteome</keyword>
<evidence type="ECO:0000313" key="2">
    <source>
        <dbReference type="EMBL" id="RPA92411.1"/>
    </source>
</evidence>
<name>A0A3N4J6Z6_9PEZI</name>
<dbReference type="OrthoDB" id="5431011at2759"/>
<dbReference type="Proteomes" id="UP000276215">
    <property type="component" value="Unassembled WGS sequence"/>
</dbReference>
<dbReference type="EMBL" id="ML120473">
    <property type="protein sequence ID" value="RPA92411.1"/>
    <property type="molecule type" value="Genomic_DNA"/>
</dbReference>
<proteinExistence type="predicted"/>